<evidence type="ECO:0008006" key="3">
    <source>
        <dbReference type="Google" id="ProtNLM"/>
    </source>
</evidence>
<dbReference type="EMBL" id="LYVF01000099">
    <property type="protein sequence ID" value="OAT83698.1"/>
    <property type="molecule type" value="Genomic_DNA"/>
</dbReference>
<gene>
    <name evidence="1" type="ORF">A6M21_07630</name>
</gene>
<reference evidence="1 2" key="1">
    <citation type="submission" date="2016-04" db="EMBL/GenBank/DDBJ databases">
        <authorList>
            <person name="Evans L.H."/>
            <person name="Alamgir A."/>
            <person name="Owens N."/>
            <person name="Weber N.D."/>
            <person name="Virtaneva K."/>
            <person name="Barbian K."/>
            <person name="Babar A."/>
            <person name="Rosenke K."/>
        </authorList>
    </citation>
    <scope>NUCLEOTIDE SEQUENCE [LARGE SCALE GENOMIC DNA]</scope>
    <source>
        <strain evidence="1 2">LMa1</strain>
    </source>
</reference>
<accession>A0A1B7LGC3</accession>
<proteinExistence type="predicted"/>
<dbReference type="RefSeq" id="WP_066667368.1">
    <property type="nucleotide sequence ID" value="NZ_LYVF01000099.1"/>
</dbReference>
<keyword evidence="2" id="KW-1185">Reference proteome</keyword>
<dbReference type="STRING" id="1838280.A6M21_07630"/>
<evidence type="ECO:0000313" key="1">
    <source>
        <dbReference type="EMBL" id="OAT83698.1"/>
    </source>
</evidence>
<dbReference type="AlphaFoldDB" id="A0A1B7LGC3"/>
<sequence>MLDNSPAQNWLKRNLKDAEVTTGNIDPANPPDVVVISRVTPATVKDALEATGWAAPVLVVLGEENESAEEVRRELVALGLLGEWLLTCPPGETIRASRLLEAIREAMDSEMNLDPPVWSPSGPQEESNQLPVYRPKAGMGKTTLSVNPAVSEQPEINETVSDIPAQTTWEPGETSPEPIPPSVITNYGLESHDYSGGRLITVTSCKRGCGTTTIGTSLAAHAAEAGLKTALVDLGSPPCAGFHLGVPDAAGMAPPAVYDTRWGTLVVPDGEEALPEILQELCGQHDVIILNAPNIRDLSSVSRCGGKMAVIMDRDVQTVELIARCIDSLTEGYIPVVNRSNSFGVPVTAIGRILGKEPLVVEHDLESCWAALAVGEPAVSRSAVVAVGIGKLAAALGLMEGGGGDV</sequence>
<dbReference type="InterPro" id="IPR027417">
    <property type="entry name" value="P-loop_NTPase"/>
</dbReference>
<name>A0A1B7LGC3_9FIRM</name>
<protein>
    <recommendedName>
        <fullName evidence="3">CobQ/CobB/MinD/ParA nucleotide binding domain-containing protein</fullName>
    </recommendedName>
</protein>
<evidence type="ECO:0000313" key="2">
    <source>
        <dbReference type="Proteomes" id="UP000078532"/>
    </source>
</evidence>
<dbReference type="Gene3D" id="3.40.50.300">
    <property type="entry name" value="P-loop containing nucleotide triphosphate hydrolases"/>
    <property type="match status" value="1"/>
</dbReference>
<organism evidence="1 2">
    <name type="scientific">Desulfotomaculum copahuensis</name>
    <dbReference type="NCBI Taxonomy" id="1838280"/>
    <lineage>
        <taxon>Bacteria</taxon>
        <taxon>Bacillati</taxon>
        <taxon>Bacillota</taxon>
        <taxon>Clostridia</taxon>
        <taxon>Eubacteriales</taxon>
        <taxon>Desulfotomaculaceae</taxon>
        <taxon>Desulfotomaculum</taxon>
    </lineage>
</organism>
<dbReference type="Proteomes" id="UP000078532">
    <property type="component" value="Unassembled WGS sequence"/>
</dbReference>
<dbReference type="SUPFAM" id="SSF52540">
    <property type="entry name" value="P-loop containing nucleoside triphosphate hydrolases"/>
    <property type="match status" value="1"/>
</dbReference>
<comment type="caution">
    <text evidence="1">The sequence shown here is derived from an EMBL/GenBank/DDBJ whole genome shotgun (WGS) entry which is preliminary data.</text>
</comment>
<dbReference type="OrthoDB" id="1807750at2"/>